<dbReference type="AlphaFoldDB" id="A0A6J4ICH6"/>
<gene>
    <name evidence="1" type="ORF">AVDCRST_MAG63-1799</name>
</gene>
<dbReference type="InterPro" id="IPR016181">
    <property type="entry name" value="Acyl_CoA_acyltransferase"/>
</dbReference>
<dbReference type="EMBL" id="CADCTO010000227">
    <property type="protein sequence ID" value="CAA9248345.1"/>
    <property type="molecule type" value="Genomic_DNA"/>
</dbReference>
<reference evidence="1" key="1">
    <citation type="submission" date="2020-02" db="EMBL/GenBank/DDBJ databases">
        <authorList>
            <person name="Meier V. D."/>
        </authorList>
    </citation>
    <scope>NUCLEOTIDE SEQUENCE</scope>
    <source>
        <strain evidence="1">AVDCRST_MAG63</strain>
    </source>
</reference>
<protein>
    <submittedName>
        <fullName evidence="1">Uncharacterized protein</fullName>
    </submittedName>
</protein>
<dbReference type="SUPFAM" id="SSF55729">
    <property type="entry name" value="Acyl-CoA N-acyltransferases (Nat)"/>
    <property type="match status" value="1"/>
</dbReference>
<evidence type="ECO:0000313" key="1">
    <source>
        <dbReference type="EMBL" id="CAA9248345.1"/>
    </source>
</evidence>
<name>A0A6J4ICH6_9BACT</name>
<proteinExistence type="predicted"/>
<organism evidence="1">
    <name type="scientific">uncultured Armatimonadetes bacterium</name>
    <dbReference type="NCBI Taxonomy" id="157466"/>
    <lineage>
        <taxon>Bacteria</taxon>
        <taxon>Bacillati</taxon>
        <taxon>Armatimonadota</taxon>
        <taxon>environmental samples</taxon>
    </lineage>
</organism>
<accession>A0A6J4ICH6</accession>
<dbReference type="Gene3D" id="3.40.630.30">
    <property type="match status" value="1"/>
</dbReference>
<sequence length="86" mass="9770">MNQVHGAQARVVPFSPAYAADFEALDRQWIEQHFAADFARRAEARTLMLISNTRPGPAVRLYARHGFRVVPLQQDSHGRRIREGSV</sequence>